<dbReference type="AlphaFoldDB" id="A0A8J5X6C9"/>
<dbReference type="InterPro" id="IPR036047">
    <property type="entry name" value="F-box-like_dom_sf"/>
</dbReference>
<evidence type="ECO:0008006" key="3">
    <source>
        <dbReference type="Google" id="ProtNLM"/>
    </source>
</evidence>
<proteinExistence type="predicted"/>
<dbReference type="CDD" id="cd09917">
    <property type="entry name" value="F-box_SF"/>
    <property type="match status" value="1"/>
</dbReference>
<gene>
    <name evidence="1" type="ORF">KFE25_012982</name>
</gene>
<evidence type="ECO:0000313" key="2">
    <source>
        <dbReference type="Proteomes" id="UP000751190"/>
    </source>
</evidence>
<name>A0A8J5X6C9_DIALT</name>
<accession>A0A8J5X6C9</accession>
<dbReference type="PANTHER" id="PTHR14939:SF5">
    <property type="entry name" value="F-BOX ONLY PROTEIN 22"/>
    <property type="match status" value="1"/>
</dbReference>
<reference evidence="1" key="1">
    <citation type="submission" date="2021-05" db="EMBL/GenBank/DDBJ databases">
        <title>The genome of the haptophyte Pavlova lutheri (Diacronema luteri, Pavlovales) - a model for lipid biosynthesis in eukaryotic algae.</title>
        <authorList>
            <person name="Hulatt C.J."/>
            <person name="Posewitz M.C."/>
        </authorList>
    </citation>
    <scope>NUCLEOTIDE SEQUENCE</scope>
    <source>
        <strain evidence="1">NIVA-4/92</strain>
    </source>
</reference>
<keyword evidence="2" id="KW-1185">Reference proteome</keyword>
<dbReference type="SUPFAM" id="SSF81383">
    <property type="entry name" value="F-box domain"/>
    <property type="match status" value="1"/>
</dbReference>
<dbReference type="EMBL" id="JAGTXO010000041">
    <property type="protein sequence ID" value="KAG8459346.1"/>
    <property type="molecule type" value="Genomic_DNA"/>
</dbReference>
<dbReference type="Proteomes" id="UP000751190">
    <property type="component" value="Unassembled WGS sequence"/>
</dbReference>
<organism evidence="1 2">
    <name type="scientific">Diacronema lutheri</name>
    <name type="common">Unicellular marine alga</name>
    <name type="synonym">Monochrysis lutheri</name>
    <dbReference type="NCBI Taxonomy" id="2081491"/>
    <lineage>
        <taxon>Eukaryota</taxon>
        <taxon>Haptista</taxon>
        <taxon>Haptophyta</taxon>
        <taxon>Pavlovophyceae</taxon>
        <taxon>Pavlovales</taxon>
        <taxon>Pavlovaceae</taxon>
        <taxon>Diacronema</taxon>
    </lineage>
</organism>
<comment type="caution">
    <text evidence="1">The sequence shown here is derived from an EMBL/GenBank/DDBJ whole genome shotgun (WGS) entry which is preliminary data.</text>
</comment>
<evidence type="ECO:0000313" key="1">
    <source>
        <dbReference type="EMBL" id="KAG8459346.1"/>
    </source>
</evidence>
<sequence>MASFAQSLGDEEMRLVFGQLDVGALAACRRTCRAWRALSIEAMSHWAHAATPQSSACLCTKPGKAVAIAELLAFVGKLAFRPNLGIITISSTFTTRHRDEIVAAVGASLPPDLVLVGTSCLGALGPAAAGSCEPVERENGASISLHVQQLPATSVHFFAMRDMGAPIVDVELAVRRTRSGRADGQSLFNHWMDQIHKDAMPGATGGGGLFVFTAAQRDDDVQRVNDWLDGYDLPICGGHASGSSARVYLYNGRRGGLLSVGARTHTMFVVLRSAACAMRTCVVCEEWGAGAAAHAVAMRAFARAQPCEHFAHRLLAYGPPLEVVHAAFIVSCVGRGRNFHGGAANCESRALLAALAPCAPTLTGFFSQGEIGPRGPAEPMPFSHQFGCAVALFGTPARETDAERASRSESVCGFRECVCDSLPAGPWDAHWVHVQPFQPPAVEEAGQADADDAGAAPVAHG</sequence>
<dbReference type="PANTHER" id="PTHR14939">
    <property type="entry name" value="F-BOX ONLY PROTEIN 22"/>
    <property type="match status" value="1"/>
</dbReference>
<protein>
    <recommendedName>
        <fullName evidence="3">F-box domain-containing protein</fullName>
    </recommendedName>
</protein>